<feature type="region of interest" description="Disordered" evidence="12">
    <location>
        <begin position="138"/>
        <end position="162"/>
    </location>
</feature>
<sequence>MTPPPVGSRSSLNTQPLPVSILPSRPRSSSRLLPGVPVPFHLLPHRSPSPVLPPLELPVQSAPAQGSPSYASSPSWNSCPLPKTLRPRRRNAIAPSGRTPRPVAPLMDPGEQAAACPTSAAFRRHPQGEDRPIHLSIDLNEIPSPSSDTPASTPTAGPAPAAHTPEVVALGAYDVVLRYHASPTVPHEPPADFPGEAGVGRAFACGLCGLAETQGDTVVCDRCETGFHLGCARIRNRHALVHDDWVCGECKRQRYNSRRWPLGTVSAAPLRRGFRLLDINAPPPSDGDDSPLTLKMFPMDRDSGGGFSGQVSHPVFGYMGRGYDVGKNFRTSLDNVRPSLGSAAFQGLISKKNVDNTFKNSSIRMLSPSDSVTMRQSARVQAEMLLQSLKDFVIERQGFLGEGWHVEFRQCFNQHDTYTVYCSPDGNSFNSMVDVAHYLGLTSKTAVMDVDERSEVSGSFQKSFPQHRRIKDLARLSRANCASETQGSVRNGHSGDSSDDEIIETWQCSVGSDARATKSFPDEKNQLFHQWNIGLPVQFGDFFITFLGEIDPRPAYHDADHIWPIGYRCSWHDRITGSLFECEVSDGGDAGPVFKVKRHPCSMFPIPSARIVLTQSRLQKNIPLAEGSEVLHDFGNDDSAYIQMLLYDPNPSGQDFMSCISNGSYERFDGSLLPGGIQKTNNSESYLNCFAEKSSGKSYKNLALRDDIGEFCVQGRSSSSVWRMVSQTLSDSCLEAYKRSGNLQFCCTHAIDDRASLMPDIEDVNKCKNISSLARFCAISGPFDIPKVINCKNQLESSLKILTKWLEEDRFGLDMDFVQEIIEQLPGAPLCKQYKFLTERSYYPTSVTVGSGFLSAKGQNMEQHIEEQILSSFYGGSKNARVQELIEEPHSAKDTTPPGRPLSCRLPIELVGDVVQIWEFLWRFYEVLGLGEPISFDQLEEELTDPWPIGSNFLEKFEKQIQEFRKLSSQPKEKAAGNSISSANGSDLSVCGESAPVFVQVETGSMKDAAQAKMASHTYNRCTGIALAKVHVSLLKIVVGELQSKVAVFADPSFDCGELKSRRGRKKDVDNSIPAKKSKLDILPLNELSWPELARRYILAVLSMDRNPDAPEISSRDGIKMFRCLHGDGGVLCGSLAGVSSMEADALLLAEADRQISDPRKRESEAWPMEDKDSDAVAPSDPDMMTNGHGVPEWAQLLEPVRKLPTNVGTRIRRCIYDSLEKDPPEWARKILEHSISKEVYKGNASGPTKKAVLSVLAKVSGGNLHSKPEKGRKVRHIEPKSDVIMKQCRVVLRRAAAADEDKVFCNLLGSSLSNPNDNDDEGILGFPGMVSRPLDFRMIDIRLAVGAYGGSHEAFLEDVREVWRNIYTAYGDRPDLMQLAEILSKDFETLYEKEVLRLVQKFVDDIGSGCSNDEVQRKMSDVHCSHEVPKAPWEEGVCKVCGIDKDDDSVLLCDTCDSEYHTYCLIPPLSKIPDGNWYCPSCVAVQCKNQESSSLSTQDIRRHERKPHLGEYNRRFLEALNQLAASMEQRELQLVYQVHELVSMGNSGNLIYLFGASFSKMRTFLLKFLCDEVLSSAQIREHLDQCVDMSNEVQQKIRSLAIEWRSLKFKEDLLMVRLSKESSGKASGASEALRNEGLATTFVNDGKVLGQEQIFSNRPGCHRTDQGGQVDIHKHLNEHFWKRISLEKHVNGNGTQIDNLNECSDPMDCGDEQISNGQIVKEKMVIENHSPMDSTNKDNESKGPEEQHTVSPQVQNTDDKMRRECVSLEHGEVRKGQSSIPKVNINSSNTKSALDAESNENLLPITESASGKTYVEENASTVSTGSAVPTAMEELITCNQDSSFSSFTIPSDVTESHACYVELDSLRNEISKLQESFAVLESQLLMSSLRRDFLGRDSSGRIYWAIGRPHKRPWLLVDGSMEVQLDKDSGDPIFGGSNDIFKNSTCSMFSHTSQLSGTEPKDDVWNSSPLVLYESDQEIHELVCSLMESDPRERELKECILQWQRLETYQARNHVNNIQSVSYACGSDKVVVPQLLTKAAILLESKYGPCLEPENGDIPKKRARKGKASFEERMYRCECLEPVWPSRHHCLSCHQTFCTGVELEEHNDGRCTRHVLTSEESKETNDLVKSKVVQLDDTTEKEGPNEANTFENSKNISVDMGSRSVNFQNKACPYDIKEISQKFITKDSNKDLVKEIGLIGLNGIPSFVSTKAPPFLDPSLMVGKLQGFNVDLISGLAGPGDMVVFRGTQCDLPVGSDLAVRVHKKSSNDGNSLESLKMTNTFECVKNRVNGSSRESGESMLEVNCICTVPQSSLRPLGGKVSQILKRLKVNLLDMDAALPVEALRPWKAFSKKRCAWRAFVKSSESIYAMVQASIMLEGMIKTDYLRNGWWYWSSLTAAAKTTTVSSLALRIYTLDASIMYMKTPSDPDVADSVKIVSRTGKKRKDMDGG</sequence>
<dbReference type="GO" id="GO:0003677">
    <property type="term" value="F:DNA binding"/>
    <property type="evidence" value="ECO:0007669"/>
    <property type="project" value="UniProtKB-KW"/>
</dbReference>
<evidence type="ECO:0000256" key="7">
    <source>
        <dbReference type="ARBA" id="ARBA00023117"/>
    </source>
</evidence>
<evidence type="ECO:0000313" key="16">
    <source>
        <dbReference type="Proteomes" id="UP000652761"/>
    </source>
</evidence>
<dbReference type="InterPro" id="IPR003889">
    <property type="entry name" value="FYrich_C"/>
</dbReference>
<dbReference type="SMART" id="SM00249">
    <property type="entry name" value="PHD"/>
    <property type="match status" value="2"/>
</dbReference>
<dbReference type="InterPro" id="IPR003888">
    <property type="entry name" value="FYrich_N"/>
</dbReference>
<keyword evidence="4 11" id="KW-0863">Zinc-finger</keyword>
<dbReference type="Gene3D" id="3.30.160.360">
    <property type="match status" value="1"/>
</dbReference>
<dbReference type="CDD" id="cd15489">
    <property type="entry name" value="PHD_SF"/>
    <property type="match status" value="1"/>
</dbReference>
<evidence type="ECO:0000256" key="10">
    <source>
        <dbReference type="ARBA" id="ARBA00023242"/>
    </source>
</evidence>
<dbReference type="PROSITE" id="PS50016">
    <property type="entry name" value="ZF_PHD_2"/>
    <property type="match status" value="2"/>
</dbReference>
<dbReference type="GO" id="GO:0005634">
    <property type="term" value="C:nucleus"/>
    <property type="evidence" value="ECO:0007669"/>
    <property type="project" value="UniProtKB-SubCell"/>
</dbReference>
<comment type="subcellular location">
    <subcellularLocation>
        <location evidence="1">Nucleus</location>
    </subcellularLocation>
</comment>
<dbReference type="PROSITE" id="PS51543">
    <property type="entry name" value="FYRC"/>
    <property type="match status" value="1"/>
</dbReference>
<dbReference type="GO" id="GO:0016740">
    <property type="term" value="F:transferase activity"/>
    <property type="evidence" value="ECO:0007669"/>
    <property type="project" value="UniProtKB-KW"/>
</dbReference>
<keyword evidence="2" id="KW-0808">Transferase</keyword>
<dbReference type="PROSITE" id="PS50827">
    <property type="entry name" value="DDT"/>
    <property type="match status" value="1"/>
</dbReference>
<dbReference type="SUPFAM" id="SSF54171">
    <property type="entry name" value="DNA-binding domain"/>
    <property type="match status" value="1"/>
</dbReference>
<dbReference type="OrthoDB" id="692644at2759"/>
<dbReference type="InterPro" id="IPR011011">
    <property type="entry name" value="Znf_FYVE_PHD"/>
</dbReference>
<feature type="compositionally biased region" description="Low complexity" evidence="12">
    <location>
        <begin position="16"/>
        <end position="34"/>
    </location>
</feature>
<dbReference type="InterPro" id="IPR018501">
    <property type="entry name" value="DDT_dom"/>
</dbReference>
<keyword evidence="10" id="KW-0539">Nucleus</keyword>
<reference evidence="15" key="1">
    <citation type="submission" date="2017-07" db="EMBL/GenBank/DDBJ databases">
        <title>Taro Niue Genome Assembly and Annotation.</title>
        <authorList>
            <person name="Atibalentja N."/>
            <person name="Keating K."/>
            <person name="Fields C.J."/>
        </authorList>
    </citation>
    <scope>NUCLEOTIDE SEQUENCE</scope>
    <source>
        <strain evidence="15">Niue_2</strain>
        <tissue evidence="15">Leaf</tissue>
    </source>
</reference>
<accession>A0A843W1I5</accession>
<evidence type="ECO:0000256" key="5">
    <source>
        <dbReference type="ARBA" id="ARBA00022833"/>
    </source>
</evidence>
<dbReference type="InterPro" id="IPR036427">
    <property type="entry name" value="Bromodomain-like_sf"/>
</dbReference>
<keyword evidence="5" id="KW-0862">Zinc</keyword>
<dbReference type="PANTHER" id="PTHR47162">
    <property type="entry name" value="OS02G0192300 PROTEIN"/>
    <property type="match status" value="1"/>
</dbReference>
<feature type="domain" description="PHD-type" evidence="13">
    <location>
        <begin position="1436"/>
        <end position="1486"/>
    </location>
</feature>
<dbReference type="InterPro" id="IPR016177">
    <property type="entry name" value="DNA-bd_dom_sf"/>
</dbReference>
<evidence type="ECO:0000256" key="9">
    <source>
        <dbReference type="ARBA" id="ARBA00023163"/>
    </source>
</evidence>
<evidence type="ECO:0000256" key="2">
    <source>
        <dbReference type="ARBA" id="ARBA00022679"/>
    </source>
</evidence>
<evidence type="ECO:0000256" key="8">
    <source>
        <dbReference type="ARBA" id="ARBA00023125"/>
    </source>
</evidence>
<dbReference type="InterPro" id="IPR019786">
    <property type="entry name" value="Zinc_finger_PHD-type_CS"/>
</dbReference>
<dbReference type="Gene3D" id="1.20.920.10">
    <property type="entry name" value="Bromodomain-like"/>
    <property type="match status" value="1"/>
</dbReference>
<keyword evidence="9" id="KW-0804">Transcription</keyword>
<feature type="compositionally biased region" description="Low complexity" evidence="12">
    <location>
        <begin position="57"/>
        <end position="80"/>
    </location>
</feature>
<comment type="caution">
    <text evidence="15">The sequence shown here is derived from an EMBL/GenBank/DDBJ whole genome shotgun (WGS) entry which is preliminary data.</text>
</comment>
<feature type="compositionally biased region" description="Low complexity" evidence="12">
    <location>
        <begin position="143"/>
        <end position="162"/>
    </location>
</feature>
<dbReference type="Gene3D" id="3.30.40.10">
    <property type="entry name" value="Zinc/RING finger domain, C3HC4 (zinc finger)"/>
    <property type="match status" value="2"/>
</dbReference>
<dbReference type="GO" id="GO:0008270">
    <property type="term" value="F:zinc ion binding"/>
    <property type="evidence" value="ECO:0007669"/>
    <property type="project" value="UniProtKB-KW"/>
</dbReference>
<dbReference type="GO" id="GO:0140993">
    <property type="term" value="F:histone modifying activity"/>
    <property type="evidence" value="ECO:0007669"/>
    <property type="project" value="UniProtKB-ARBA"/>
</dbReference>
<evidence type="ECO:0000256" key="6">
    <source>
        <dbReference type="ARBA" id="ARBA00023015"/>
    </source>
</evidence>
<evidence type="ECO:0000259" key="13">
    <source>
        <dbReference type="PROSITE" id="PS50016"/>
    </source>
</evidence>
<evidence type="ECO:0000313" key="15">
    <source>
        <dbReference type="EMBL" id="MQM01916.1"/>
    </source>
</evidence>
<name>A0A843W1I5_COLES</name>
<dbReference type="PROSITE" id="PS01359">
    <property type="entry name" value="ZF_PHD_1"/>
    <property type="match status" value="2"/>
</dbReference>
<gene>
    <name evidence="15" type="ORF">Taro_034675</name>
</gene>
<dbReference type="Pfam" id="PF00628">
    <property type="entry name" value="PHD"/>
    <property type="match status" value="2"/>
</dbReference>
<feature type="compositionally biased region" description="Basic and acidic residues" evidence="12">
    <location>
        <begin position="1736"/>
        <end position="1749"/>
    </location>
</feature>
<dbReference type="CDD" id="cd15519">
    <property type="entry name" value="PHD1_Lid2p_like"/>
    <property type="match status" value="1"/>
</dbReference>
<dbReference type="PROSITE" id="PS51542">
    <property type="entry name" value="FYRN"/>
    <property type="match status" value="1"/>
</dbReference>
<feature type="region of interest" description="Disordered" evidence="12">
    <location>
        <begin position="1"/>
        <end position="118"/>
    </location>
</feature>
<feature type="domain" description="PHD-type" evidence="13">
    <location>
        <begin position="202"/>
        <end position="253"/>
    </location>
</feature>
<feature type="region of interest" description="Disordered" evidence="12">
    <location>
        <begin position="1731"/>
        <end position="1758"/>
    </location>
</feature>
<evidence type="ECO:0000256" key="3">
    <source>
        <dbReference type="ARBA" id="ARBA00022723"/>
    </source>
</evidence>
<dbReference type="SUPFAM" id="SSF47370">
    <property type="entry name" value="Bromodomain"/>
    <property type="match status" value="1"/>
</dbReference>
<evidence type="ECO:0000256" key="11">
    <source>
        <dbReference type="PROSITE-ProRule" id="PRU00146"/>
    </source>
</evidence>
<evidence type="ECO:0000256" key="12">
    <source>
        <dbReference type="SAM" id="MobiDB-lite"/>
    </source>
</evidence>
<dbReference type="EMBL" id="NMUH01002757">
    <property type="protein sequence ID" value="MQM01916.1"/>
    <property type="molecule type" value="Genomic_DNA"/>
</dbReference>
<dbReference type="InterPro" id="IPR019787">
    <property type="entry name" value="Znf_PHD-finger"/>
</dbReference>
<dbReference type="InterPro" id="IPR013083">
    <property type="entry name" value="Znf_RING/FYVE/PHD"/>
</dbReference>
<dbReference type="Pfam" id="PF05964">
    <property type="entry name" value="FYRN"/>
    <property type="match status" value="1"/>
</dbReference>
<keyword evidence="6" id="KW-0805">Transcription regulation</keyword>
<evidence type="ECO:0000259" key="14">
    <source>
        <dbReference type="PROSITE" id="PS50827"/>
    </source>
</evidence>
<keyword evidence="3" id="KW-0479">Metal-binding</keyword>
<keyword evidence="16" id="KW-1185">Reference proteome</keyword>
<dbReference type="PANTHER" id="PTHR47162:SF10">
    <property type="entry name" value="METHYL-CPG-BINDING DOMAIN-CONTAINING PROTEIN 9 ISOFORM X1"/>
    <property type="match status" value="1"/>
</dbReference>
<feature type="compositionally biased region" description="Basic and acidic residues" evidence="12">
    <location>
        <begin position="1157"/>
        <end position="1175"/>
    </location>
</feature>
<evidence type="ECO:0000256" key="4">
    <source>
        <dbReference type="ARBA" id="ARBA00022771"/>
    </source>
</evidence>
<dbReference type="InterPro" id="IPR001965">
    <property type="entry name" value="Znf_PHD"/>
</dbReference>
<feature type="domain" description="DDT" evidence="14">
    <location>
        <begin position="908"/>
        <end position="973"/>
    </location>
</feature>
<dbReference type="Proteomes" id="UP000652761">
    <property type="component" value="Unassembled WGS sequence"/>
</dbReference>
<feature type="region of interest" description="Disordered" evidence="12">
    <location>
        <begin position="1157"/>
        <end position="1184"/>
    </location>
</feature>
<keyword evidence="7" id="KW-0103">Bromodomain</keyword>
<evidence type="ECO:0000256" key="1">
    <source>
        <dbReference type="ARBA" id="ARBA00004123"/>
    </source>
</evidence>
<evidence type="ECO:0008006" key="17">
    <source>
        <dbReference type="Google" id="ProtNLM"/>
    </source>
</evidence>
<protein>
    <recommendedName>
        <fullName evidence="17">Methyl-CpG-binding domain-containing protein 9</fullName>
    </recommendedName>
</protein>
<proteinExistence type="predicted"/>
<dbReference type="SUPFAM" id="SSF57903">
    <property type="entry name" value="FYVE/PHD zinc finger"/>
    <property type="match status" value="2"/>
</dbReference>
<organism evidence="15 16">
    <name type="scientific">Colocasia esculenta</name>
    <name type="common">Wild taro</name>
    <name type="synonym">Arum esculentum</name>
    <dbReference type="NCBI Taxonomy" id="4460"/>
    <lineage>
        <taxon>Eukaryota</taxon>
        <taxon>Viridiplantae</taxon>
        <taxon>Streptophyta</taxon>
        <taxon>Embryophyta</taxon>
        <taxon>Tracheophyta</taxon>
        <taxon>Spermatophyta</taxon>
        <taxon>Magnoliopsida</taxon>
        <taxon>Liliopsida</taxon>
        <taxon>Araceae</taxon>
        <taxon>Aroideae</taxon>
        <taxon>Colocasieae</taxon>
        <taxon>Colocasia</taxon>
    </lineage>
</organism>
<keyword evidence="8" id="KW-0238">DNA-binding</keyword>